<dbReference type="PRINTS" id="PR00084">
    <property type="entry name" value="MTLDHDRGNASE"/>
</dbReference>
<dbReference type="Pfam" id="PF08125">
    <property type="entry name" value="Mannitol_dh_C"/>
    <property type="match status" value="1"/>
</dbReference>
<dbReference type="InterPro" id="IPR023027">
    <property type="entry name" value="Mannitol_DH_CS"/>
</dbReference>
<sequence>MKKLNKTTVPIPDRPVKVLQFGSGNFLRGFADWMIELMNARGNYNGSVVVVQSHSTSVPQAFLEQDNLYHVLIQGIEKGKTVNSHQLITCIEAVINPVLEYNSFLQQAENPDLELIISNTTEAGIQFDPMDIPTACQTPKTFPGKLTALLYRRFEFFDGDMGKGLSIIPCELIENNGAALKAAVLKYIALWDYPEAFKRWIMEAVDFCNSLVDRIVPGFPENNYREMQEQLGYEDHLMVVAEPFHSWVIEASPVTIKRFPAIQAGHQVKFVADLAAYRTRKVRILNGAHTAMVPLGLLAGIETVKEAIENNELGILIRQIIFQEIIPVLELPKKELDAFAQDVLDRFSNPFIRHELSSIALNSISKFRVRVLPTILDYHKKLGHWPTGLMQSFAALLLLYKGTFNGMKRHLKDEPKILEIFQSAWEKKQSLNELVNTFLSDKALWGEDLSQIEGLIEVIEKELKLQISKHSQ</sequence>
<dbReference type="PANTHER" id="PTHR30524:SF0">
    <property type="entry name" value="ALTRONATE OXIDOREDUCTASE-RELATED"/>
    <property type="match status" value="1"/>
</dbReference>
<dbReference type="PROSITE" id="PS00974">
    <property type="entry name" value="MANNITOL_DHGENASE"/>
    <property type="match status" value="1"/>
</dbReference>
<proteinExistence type="predicted"/>
<evidence type="ECO:0000313" key="6">
    <source>
        <dbReference type="Proteomes" id="UP000004478"/>
    </source>
</evidence>
<dbReference type="NCBIfam" id="NF002969">
    <property type="entry name" value="PRK03643.1"/>
    <property type="match status" value="1"/>
</dbReference>
<keyword evidence="2" id="KW-0520">NAD</keyword>
<dbReference type="Gene3D" id="3.40.50.720">
    <property type="entry name" value="NAD(P)-binding Rossmann-like Domain"/>
    <property type="match status" value="1"/>
</dbReference>
<protein>
    <submittedName>
        <fullName evidence="5">Altronate oxidoreductase</fullName>
        <ecNumber evidence="5">1.1.1.58</ecNumber>
    </submittedName>
</protein>
<reference evidence="5 6" key="1">
    <citation type="journal article" date="2012" name="J. Bacteriol.">
        <title>Draft Genome Sequence of Cecembia lonarensis Strain LW9T, Isolated from Lonar Lake, a Haloalkaline Lake in India.</title>
        <authorList>
            <person name="Shivaji S."/>
            <person name="Ara S."/>
            <person name="Singh A."/>
            <person name="Pinnaka A.K."/>
        </authorList>
    </citation>
    <scope>NUCLEOTIDE SEQUENCE [LARGE SCALE GENOMIC DNA]</scope>
    <source>
        <strain evidence="5 6">LW9</strain>
    </source>
</reference>
<accession>K1L3F4</accession>
<evidence type="ECO:0000259" key="4">
    <source>
        <dbReference type="Pfam" id="PF08125"/>
    </source>
</evidence>
<dbReference type="GO" id="GO:0019592">
    <property type="term" value="P:mannitol catabolic process"/>
    <property type="evidence" value="ECO:0007669"/>
    <property type="project" value="TreeGrafter"/>
</dbReference>
<organism evidence="5 6">
    <name type="scientific">Cecembia lonarensis (strain CCUG 58316 / KCTC 22772 / LW9)</name>
    <dbReference type="NCBI Taxonomy" id="1225176"/>
    <lineage>
        <taxon>Bacteria</taxon>
        <taxon>Pseudomonadati</taxon>
        <taxon>Bacteroidota</taxon>
        <taxon>Cytophagia</taxon>
        <taxon>Cytophagales</taxon>
        <taxon>Cyclobacteriaceae</taxon>
        <taxon>Cecembia</taxon>
    </lineage>
</organism>
<dbReference type="SUPFAM" id="SSF48179">
    <property type="entry name" value="6-phosphogluconate dehydrogenase C-terminal domain-like"/>
    <property type="match status" value="1"/>
</dbReference>
<comment type="caution">
    <text evidence="5">The sequence shown here is derived from an EMBL/GenBank/DDBJ whole genome shotgun (WGS) entry which is preliminary data.</text>
</comment>
<dbReference type="EC" id="1.1.1.58" evidence="5"/>
<dbReference type="SUPFAM" id="SSF51735">
    <property type="entry name" value="NAD(P)-binding Rossmann-fold domains"/>
    <property type="match status" value="1"/>
</dbReference>
<dbReference type="InterPro" id="IPR008927">
    <property type="entry name" value="6-PGluconate_DH-like_C_sf"/>
</dbReference>
<evidence type="ECO:0000259" key="3">
    <source>
        <dbReference type="Pfam" id="PF01232"/>
    </source>
</evidence>
<dbReference type="GO" id="GO:0005829">
    <property type="term" value="C:cytosol"/>
    <property type="evidence" value="ECO:0007669"/>
    <property type="project" value="TreeGrafter"/>
</dbReference>
<gene>
    <name evidence="5" type="primary">uxaB</name>
    <name evidence="5" type="ORF">B879_00498</name>
</gene>
<dbReference type="InterPro" id="IPR013328">
    <property type="entry name" value="6PGD_dom2"/>
</dbReference>
<name>K1L3F4_CECL9</name>
<dbReference type="PATRIC" id="fig|1225176.3.peg.532"/>
<dbReference type="InterPro" id="IPR013131">
    <property type="entry name" value="Mannitol_DH_N"/>
</dbReference>
<dbReference type="OrthoDB" id="9768714at2"/>
<dbReference type="Gene3D" id="1.10.1040.10">
    <property type="entry name" value="N-(1-d-carboxylethyl)-l-norvaline Dehydrogenase, domain 2"/>
    <property type="match status" value="1"/>
</dbReference>
<feature type="domain" description="Mannitol dehydrogenase N-terminal" evidence="3">
    <location>
        <begin position="17"/>
        <end position="258"/>
    </location>
</feature>
<evidence type="ECO:0000256" key="1">
    <source>
        <dbReference type="ARBA" id="ARBA00023002"/>
    </source>
</evidence>
<dbReference type="Proteomes" id="UP000004478">
    <property type="component" value="Unassembled WGS sequence"/>
</dbReference>
<dbReference type="AlphaFoldDB" id="K1L3F4"/>
<dbReference type="GO" id="GO:0019698">
    <property type="term" value="P:D-galacturonate catabolic process"/>
    <property type="evidence" value="ECO:0007669"/>
    <property type="project" value="TreeGrafter"/>
</dbReference>
<keyword evidence="6" id="KW-1185">Reference proteome</keyword>
<dbReference type="InterPro" id="IPR000669">
    <property type="entry name" value="Mannitol_DH"/>
</dbReference>
<dbReference type="EMBL" id="AMGM01000004">
    <property type="protein sequence ID" value="EKB50970.1"/>
    <property type="molecule type" value="Genomic_DNA"/>
</dbReference>
<dbReference type="InterPro" id="IPR013118">
    <property type="entry name" value="Mannitol_DH_C"/>
</dbReference>
<dbReference type="GO" id="GO:0008926">
    <property type="term" value="F:mannitol-1-phosphate 5-dehydrogenase activity"/>
    <property type="evidence" value="ECO:0007669"/>
    <property type="project" value="TreeGrafter"/>
</dbReference>
<evidence type="ECO:0000256" key="2">
    <source>
        <dbReference type="ARBA" id="ARBA00023027"/>
    </source>
</evidence>
<dbReference type="RefSeq" id="WP_009183547.1">
    <property type="nucleotide sequence ID" value="NZ_AMGM01000004.1"/>
</dbReference>
<evidence type="ECO:0000313" key="5">
    <source>
        <dbReference type="EMBL" id="EKB50970.1"/>
    </source>
</evidence>
<keyword evidence="1 5" id="KW-0560">Oxidoreductase</keyword>
<dbReference type="Pfam" id="PF01232">
    <property type="entry name" value="Mannitol_dh"/>
    <property type="match status" value="1"/>
</dbReference>
<dbReference type="GO" id="GO:0009026">
    <property type="term" value="F:tagaturonate reductase activity"/>
    <property type="evidence" value="ECO:0007669"/>
    <property type="project" value="UniProtKB-EC"/>
</dbReference>
<dbReference type="PANTHER" id="PTHR30524">
    <property type="entry name" value="MANNITOL-1-PHOSPHATE 5-DEHYDROGENASE"/>
    <property type="match status" value="1"/>
</dbReference>
<feature type="domain" description="Mannitol dehydrogenase C-terminal" evidence="4">
    <location>
        <begin position="273"/>
        <end position="464"/>
    </location>
</feature>
<dbReference type="InterPro" id="IPR036291">
    <property type="entry name" value="NAD(P)-bd_dom_sf"/>
</dbReference>